<dbReference type="GO" id="GO:0003697">
    <property type="term" value="F:single-stranded DNA binding"/>
    <property type="evidence" value="ECO:0007669"/>
    <property type="project" value="InterPro"/>
</dbReference>
<organism evidence="10 11">
    <name type="scientific">Aeriscardovia aeriphila</name>
    <dbReference type="NCBI Taxonomy" id="218139"/>
    <lineage>
        <taxon>Bacteria</taxon>
        <taxon>Bacillati</taxon>
        <taxon>Actinomycetota</taxon>
        <taxon>Actinomycetes</taxon>
        <taxon>Bifidobacteriales</taxon>
        <taxon>Bifidobacteriaceae</taxon>
        <taxon>Aeriscardovia</taxon>
    </lineage>
</organism>
<evidence type="ECO:0000256" key="7">
    <source>
        <dbReference type="ARBA" id="ARBA00023239"/>
    </source>
</evidence>
<accession>A0A261FCG6</accession>
<dbReference type="PANTHER" id="PTHR13604">
    <property type="entry name" value="DC12-RELATED"/>
    <property type="match status" value="1"/>
</dbReference>
<dbReference type="Proteomes" id="UP000228976">
    <property type="component" value="Unassembled WGS sequence"/>
</dbReference>
<dbReference type="InterPro" id="IPR003738">
    <property type="entry name" value="SRAP"/>
</dbReference>
<gene>
    <name evidence="10" type="ORF">AEAE_0146</name>
</gene>
<protein>
    <recommendedName>
        <fullName evidence="8">Abasic site processing protein</fullName>
        <ecNumber evidence="8">3.4.-.-</ecNumber>
    </recommendedName>
</protein>
<evidence type="ECO:0000256" key="8">
    <source>
        <dbReference type="RuleBase" id="RU364100"/>
    </source>
</evidence>
<dbReference type="GO" id="GO:0008233">
    <property type="term" value="F:peptidase activity"/>
    <property type="evidence" value="ECO:0007669"/>
    <property type="project" value="UniProtKB-KW"/>
</dbReference>
<proteinExistence type="inferred from homology"/>
<keyword evidence="6" id="KW-0238">DNA-binding</keyword>
<name>A0A261FCG6_9BIFI</name>
<dbReference type="SUPFAM" id="SSF143081">
    <property type="entry name" value="BB1717-like"/>
    <property type="match status" value="1"/>
</dbReference>
<evidence type="ECO:0000313" key="10">
    <source>
        <dbReference type="EMBL" id="OZG56837.1"/>
    </source>
</evidence>
<evidence type="ECO:0000256" key="2">
    <source>
        <dbReference type="ARBA" id="ARBA00022670"/>
    </source>
</evidence>
<dbReference type="GO" id="GO:0016829">
    <property type="term" value="F:lyase activity"/>
    <property type="evidence" value="ECO:0007669"/>
    <property type="project" value="UniProtKB-KW"/>
</dbReference>
<evidence type="ECO:0000256" key="5">
    <source>
        <dbReference type="ARBA" id="ARBA00023124"/>
    </source>
</evidence>
<keyword evidence="7" id="KW-0456">Lyase</keyword>
<evidence type="ECO:0000256" key="3">
    <source>
        <dbReference type="ARBA" id="ARBA00022763"/>
    </source>
</evidence>
<evidence type="ECO:0000256" key="1">
    <source>
        <dbReference type="ARBA" id="ARBA00008136"/>
    </source>
</evidence>
<comment type="caution">
    <text evidence="10">The sequence shown here is derived from an EMBL/GenBank/DDBJ whole genome shotgun (WGS) entry which is preliminary data.</text>
</comment>
<dbReference type="EMBL" id="MWWU01000001">
    <property type="protein sequence ID" value="OZG56837.1"/>
    <property type="molecule type" value="Genomic_DNA"/>
</dbReference>
<feature type="region of interest" description="Disordered" evidence="9">
    <location>
        <begin position="224"/>
        <end position="247"/>
    </location>
</feature>
<reference evidence="10 11" key="1">
    <citation type="journal article" date="2017" name="BMC Genomics">
        <title>Comparative genomic and phylogenomic analyses of the Bifidobacteriaceae family.</title>
        <authorList>
            <person name="Lugli G.A."/>
            <person name="Milani C."/>
            <person name="Turroni F."/>
            <person name="Duranti S."/>
            <person name="Mancabelli L."/>
            <person name="Mangifesta M."/>
            <person name="Ferrario C."/>
            <person name="Modesto M."/>
            <person name="Mattarelli P."/>
            <person name="Jiri K."/>
            <person name="van Sinderen D."/>
            <person name="Ventura M."/>
        </authorList>
    </citation>
    <scope>NUCLEOTIDE SEQUENCE [LARGE SCALE GENOMIC DNA]</scope>
    <source>
        <strain evidence="10 11">LMG 21773</strain>
    </source>
</reference>
<dbReference type="Pfam" id="PF02586">
    <property type="entry name" value="SRAP"/>
    <property type="match status" value="1"/>
</dbReference>
<keyword evidence="3" id="KW-0227">DNA damage</keyword>
<evidence type="ECO:0000256" key="6">
    <source>
        <dbReference type="ARBA" id="ARBA00023125"/>
    </source>
</evidence>
<dbReference type="InterPro" id="IPR036590">
    <property type="entry name" value="SRAP-like"/>
</dbReference>
<dbReference type="AlphaFoldDB" id="A0A261FCG6"/>
<feature type="compositionally biased region" description="Polar residues" evidence="9">
    <location>
        <begin position="231"/>
        <end position="247"/>
    </location>
</feature>
<dbReference type="RefSeq" id="WP_094689267.1">
    <property type="nucleotide sequence ID" value="NZ_JACBYZ010000001.1"/>
</dbReference>
<comment type="similarity">
    <text evidence="1 8">Belongs to the SOS response-associated peptidase family.</text>
</comment>
<dbReference type="PANTHER" id="PTHR13604:SF0">
    <property type="entry name" value="ABASIC SITE PROCESSING PROTEIN HMCES"/>
    <property type="match status" value="1"/>
</dbReference>
<keyword evidence="4 8" id="KW-0378">Hydrolase</keyword>
<keyword evidence="2 8" id="KW-0645">Protease</keyword>
<keyword evidence="5" id="KW-0190">Covalent protein-DNA linkage</keyword>
<dbReference type="GO" id="GO:0106300">
    <property type="term" value="P:protein-DNA covalent cross-linking repair"/>
    <property type="evidence" value="ECO:0007669"/>
    <property type="project" value="InterPro"/>
</dbReference>
<evidence type="ECO:0000313" key="11">
    <source>
        <dbReference type="Proteomes" id="UP000228976"/>
    </source>
</evidence>
<dbReference type="OrthoDB" id="9782620at2"/>
<evidence type="ECO:0000256" key="4">
    <source>
        <dbReference type="ARBA" id="ARBA00022801"/>
    </source>
</evidence>
<dbReference type="EC" id="3.4.-.-" evidence="8"/>
<dbReference type="GO" id="GO:0006508">
    <property type="term" value="P:proteolysis"/>
    <property type="evidence" value="ECO:0007669"/>
    <property type="project" value="UniProtKB-KW"/>
</dbReference>
<keyword evidence="11" id="KW-1185">Reference proteome</keyword>
<dbReference type="Gene3D" id="3.90.1680.10">
    <property type="entry name" value="SOS response associated peptidase-like"/>
    <property type="match status" value="1"/>
</dbReference>
<sequence length="247" mass="27515">MCGRFAAAWEPSLIGELLHAELAPHLPHPSWNISPQSSIAIALATAQGHTKIVSAYWSLIPTTSSTAHLAYPTFNARVESALSKPTYAASAERMRAIIPVSGYYEWKSGREPYYFSLTDGKPLWLAGLYSWWPERELSEEEASKRGYVYPVPGKNFSSRLSATILTQQAQGEPAQVHSRMPVFVPDNLVPDWLNRSVPGREIFPELQRLSTSLLPELDQHRVAPLKGDGEQLTNEWSPAQSSLPFDE</sequence>
<evidence type="ECO:0000256" key="9">
    <source>
        <dbReference type="SAM" id="MobiDB-lite"/>
    </source>
</evidence>